<dbReference type="InParanoid" id="A0DM11"/>
<keyword evidence="1" id="KW-0812">Transmembrane</keyword>
<evidence type="ECO:0000313" key="2">
    <source>
        <dbReference type="EMBL" id="CAK84078.1"/>
    </source>
</evidence>
<keyword evidence="1" id="KW-0472">Membrane</keyword>
<dbReference type="OMA" id="CIFIYIM"/>
<protein>
    <recommendedName>
        <fullName evidence="4">Cache domain-containing protein</fullName>
    </recommendedName>
</protein>
<accession>A0DM11</accession>
<evidence type="ECO:0000313" key="3">
    <source>
        <dbReference type="Proteomes" id="UP000000600"/>
    </source>
</evidence>
<evidence type="ECO:0000256" key="1">
    <source>
        <dbReference type="SAM" id="Phobius"/>
    </source>
</evidence>
<dbReference type="HOGENOM" id="CLU_034903_0_0_1"/>
<reference evidence="2 3" key="1">
    <citation type="journal article" date="2006" name="Nature">
        <title>Global trends of whole-genome duplications revealed by the ciliate Paramecium tetraurelia.</title>
        <authorList>
            <consortium name="Genoscope"/>
            <person name="Aury J.-M."/>
            <person name="Jaillon O."/>
            <person name="Duret L."/>
            <person name="Noel B."/>
            <person name="Jubin C."/>
            <person name="Porcel B.M."/>
            <person name="Segurens B."/>
            <person name="Daubin V."/>
            <person name="Anthouard V."/>
            <person name="Aiach N."/>
            <person name="Arnaiz O."/>
            <person name="Billaut A."/>
            <person name="Beisson J."/>
            <person name="Blanc I."/>
            <person name="Bouhouche K."/>
            <person name="Camara F."/>
            <person name="Duharcourt S."/>
            <person name="Guigo R."/>
            <person name="Gogendeau D."/>
            <person name="Katinka M."/>
            <person name="Keller A.-M."/>
            <person name="Kissmehl R."/>
            <person name="Klotz C."/>
            <person name="Koll F."/>
            <person name="Le Moue A."/>
            <person name="Lepere C."/>
            <person name="Malinsky S."/>
            <person name="Nowacki M."/>
            <person name="Nowak J.K."/>
            <person name="Plattner H."/>
            <person name="Poulain J."/>
            <person name="Ruiz F."/>
            <person name="Serrano V."/>
            <person name="Zagulski M."/>
            <person name="Dessen P."/>
            <person name="Betermier M."/>
            <person name="Weissenbach J."/>
            <person name="Scarpelli C."/>
            <person name="Schachter V."/>
            <person name="Sperling L."/>
            <person name="Meyer E."/>
            <person name="Cohen J."/>
            <person name="Wincker P."/>
        </authorList>
    </citation>
    <scope>NUCLEOTIDE SEQUENCE [LARGE SCALE GENOMIC DNA]</scope>
    <source>
        <strain evidence="2 3">Stock d4-2</strain>
    </source>
</reference>
<dbReference type="KEGG" id="ptm:GSPATT00018296001"/>
<organism evidence="2 3">
    <name type="scientific">Paramecium tetraurelia</name>
    <dbReference type="NCBI Taxonomy" id="5888"/>
    <lineage>
        <taxon>Eukaryota</taxon>
        <taxon>Sar</taxon>
        <taxon>Alveolata</taxon>
        <taxon>Ciliophora</taxon>
        <taxon>Intramacronucleata</taxon>
        <taxon>Oligohymenophorea</taxon>
        <taxon>Peniculida</taxon>
        <taxon>Parameciidae</taxon>
        <taxon>Paramecium</taxon>
    </lineage>
</organism>
<proteinExistence type="predicted"/>
<dbReference type="AlphaFoldDB" id="A0DM11"/>
<dbReference type="OrthoDB" id="293883at2759"/>
<keyword evidence="3" id="KW-1185">Reference proteome</keyword>
<evidence type="ECO:0008006" key="4">
    <source>
        <dbReference type="Google" id="ProtNLM"/>
    </source>
</evidence>
<dbReference type="EMBL" id="CT868496">
    <property type="protein sequence ID" value="CAK84078.1"/>
    <property type="molecule type" value="Genomic_DNA"/>
</dbReference>
<feature type="transmembrane region" description="Helical" evidence="1">
    <location>
        <begin position="21"/>
        <end position="38"/>
    </location>
</feature>
<dbReference type="RefSeq" id="XP_001451475.1">
    <property type="nucleotide sequence ID" value="XM_001451438.1"/>
</dbReference>
<dbReference type="Proteomes" id="UP000000600">
    <property type="component" value="Unassembled WGS sequence"/>
</dbReference>
<sequence>MKRDPSIFSKCTQNMKLRNQLILIAFVQTIIILSYVLAQNMIHLSLLRVNFQETSNNLYKENSNRIQSNTIKLYRSYFDKVFYLNGNTLISFHRLYHFTRKQVLLSNNFQINEAFQMPYGGINQIPDPLRIIKGYGSSDISYCFMCYSNLSSYSKPKTIDELVGIKMQEQVQAYGQLLYQGKEINQYFFYSYIVKEKLTSIYPCLNRQQGIYSYKPEQRDWYIELQRNYDQTQDYNSYNYTFTNPFMCKKYALLLVFTEKRIGLSTAMPIVNEQGKLIGGLGSIFLGSDFVQEIGQKKFGFQIMYLISDEGVMIMHPYQVSAHYLPLYIFNQTITGFNFTDWKEIRKKNGSSSCPKFELLNSPLQCRFNTVYNQEMIIGIQEIPQFKMILIMLSSSQEYLEFYYAFEKQLQDSLQETLSLNMTTLFGLLILACIFIYIMTQILFFPIYVVQDYAANLISLKKKKEKTIPPFILKCMSKQVRILFQSLTFIEYKLQKLSFRKTEQCSFFESIQFPQHNISFHTHLKQYQEFLRNNCVKKVNLFKIDKDNSFKCEQQNSFYLQQILQLVRKANLYQTC</sequence>
<name>A0DM11_PARTE</name>
<feature type="transmembrane region" description="Helical" evidence="1">
    <location>
        <begin position="425"/>
        <end position="450"/>
    </location>
</feature>
<keyword evidence="1" id="KW-1133">Transmembrane helix</keyword>
<gene>
    <name evidence="2" type="ORF">GSPATT00018296001</name>
</gene>
<dbReference type="GeneID" id="5037260"/>